<reference evidence="2" key="2">
    <citation type="submission" date="2020-10" db="UniProtKB">
        <authorList>
            <consortium name="WormBaseParasite"/>
        </authorList>
    </citation>
    <scope>IDENTIFICATION</scope>
</reference>
<evidence type="ECO:0000313" key="2">
    <source>
        <dbReference type="WBParaSite" id="Pan_g737.t1"/>
    </source>
</evidence>
<dbReference type="AlphaFoldDB" id="A0A7E5A0I8"/>
<evidence type="ECO:0000313" key="1">
    <source>
        <dbReference type="Proteomes" id="UP000492821"/>
    </source>
</evidence>
<dbReference type="Proteomes" id="UP000492821">
    <property type="component" value="Unassembled WGS sequence"/>
</dbReference>
<reference evidence="1" key="1">
    <citation type="journal article" date="2013" name="Genetics">
        <title>The draft genome and transcriptome of Panagrellus redivivus are shaped by the harsh demands of a free-living lifestyle.</title>
        <authorList>
            <person name="Srinivasan J."/>
            <person name="Dillman A.R."/>
            <person name="Macchietto M.G."/>
            <person name="Heikkinen L."/>
            <person name="Lakso M."/>
            <person name="Fracchia K.M."/>
            <person name="Antoshechkin I."/>
            <person name="Mortazavi A."/>
            <person name="Wong G."/>
            <person name="Sternberg P.W."/>
        </authorList>
    </citation>
    <scope>NUCLEOTIDE SEQUENCE [LARGE SCALE GENOMIC DNA]</scope>
    <source>
        <strain evidence="1">MT8872</strain>
    </source>
</reference>
<protein>
    <submittedName>
        <fullName evidence="2">Uncharacterized protein</fullName>
    </submittedName>
</protein>
<name>A0A7E5A0I8_PANRE</name>
<keyword evidence="1" id="KW-1185">Reference proteome</keyword>
<dbReference type="WBParaSite" id="Pan_g737.t1">
    <property type="protein sequence ID" value="Pan_g737.t1"/>
    <property type="gene ID" value="Pan_g737"/>
</dbReference>
<sequence length="72" mass="7942">MSTMVTSDEVRATSVSLTLHAKLRQSVCAWMAGALRKYTSSGRLVSISFIHGQLNGGIWGLKWGRFTEKDLV</sequence>
<accession>A0A7E5A0I8</accession>
<proteinExistence type="predicted"/>
<organism evidence="1 2">
    <name type="scientific">Panagrellus redivivus</name>
    <name type="common">Microworm</name>
    <dbReference type="NCBI Taxonomy" id="6233"/>
    <lineage>
        <taxon>Eukaryota</taxon>
        <taxon>Metazoa</taxon>
        <taxon>Ecdysozoa</taxon>
        <taxon>Nematoda</taxon>
        <taxon>Chromadorea</taxon>
        <taxon>Rhabditida</taxon>
        <taxon>Tylenchina</taxon>
        <taxon>Panagrolaimomorpha</taxon>
        <taxon>Panagrolaimoidea</taxon>
        <taxon>Panagrolaimidae</taxon>
        <taxon>Panagrellus</taxon>
    </lineage>
</organism>